<keyword evidence="9" id="KW-1185">Reference proteome</keyword>
<dbReference type="OrthoDB" id="408954at2759"/>
<dbReference type="EMBL" id="RIBY02002245">
    <property type="protein sequence ID" value="KAH9821959.1"/>
    <property type="molecule type" value="Genomic_DNA"/>
</dbReference>
<feature type="region of interest" description="Disordered" evidence="5">
    <location>
        <begin position="372"/>
        <end position="510"/>
    </location>
</feature>
<organism evidence="8 9">
    <name type="scientific">Teratosphaeria destructans</name>
    <dbReference type="NCBI Taxonomy" id="418781"/>
    <lineage>
        <taxon>Eukaryota</taxon>
        <taxon>Fungi</taxon>
        <taxon>Dikarya</taxon>
        <taxon>Ascomycota</taxon>
        <taxon>Pezizomycotina</taxon>
        <taxon>Dothideomycetes</taxon>
        <taxon>Dothideomycetidae</taxon>
        <taxon>Mycosphaerellales</taxon>
        <taxon>Teratosphaeriaceae</taxon>
        <taxon>Teratosphaeria</taxon>
    </lineage>
</organism>
<accession>A0A9W7SL88</accession>
<reference evidence="8 9" key="1">
    <citation type="journal article" date="2018" name="IMA Fungus">
        <title>IMA Genome-F 10: Nine draft genome sequences of Claviceps purpurea s.lat., including C. arundinis, C. humidiphila, and C. cf. spartinae, pseudomolecules for the pitch canker pathogen Fusarium circinatum, draft genome of Davidsoniella eucalypti, Grosmannia galeiformis, Quambalaria eucalypti, and Teratosphaeria destructans.</title>
        <authorList>
            <person name="Wingfield B.D."/>
            <person name="Liu M."/>
            <person name="Nguyen H.D."/>
            <person name="Lane F.A."/>
            <person name="Morgan S.W."/>
            <person name="De Vos L."/>
            <person name="Wilken P.M."/>
            <person name="Duong T.A."/>
            <person name="Aylward J."/>
            <person name="Coetzee M.P."/>
            <person name="Dadej K."/>
            <person name="De Beer Z.W."/>
            <person name="Findlay W."/>
            <person name="Havenga M."/>
            <person name="Kolarik M."/>
            <person name="Menzies J.G."/>
            <person name="Naidoo K."/>
            <person name="Pochopski O."/>
            <person name="Shoukouhi P."/>
            <person name="Santana Q.C."/>
            <person name="Seifert K.A."/>
            <person name="Soal N."/>
            <person name="Steenkamp E.T."/>
            <person name="Tatham C.T."/>
            <person name="van der Nest M.A."/>
            <person name="Wingfield M.J."/>
        </authorList>
    </citation>
    <scope>NUCLEOTIDE SEQUENCE [LARGE SCALE GENOMIC DNA]</scope>
    <source>
        <strain evidence="8">CMW44962</strain>
    </source>
</reference>
<evidence type="ECO:0000256" key="6">
    <source>
        <dbReference type="SAM" id="Phobius"/>
    </source>
</evidence>
<evidence type="ECO:0000256" key="3">
    <source>
        <dbReference type="ARBA" id="ARBA00022989"/>
    </source>
</evidence>
<name>A0A9W7SL88_9PEZI</name>
<comment type="subcellular location">
    <subcellularLocation>
        <location evidence="1">Membrane</location>
    </subcellularLocation>
</comment>
<keyword evidence="2 6" id="KW-0812">Transmembrane</keyword>
<evidence type="ECO:0000256" key="2">
    <source>
        <dbReference type="ARBA" id="ARBA00022692"/>
    </source>
</evidence>
<feature type="compositionally biased region" description="Low complexity" evidence="5">
    <location>
        <begin position="455"/>
        <end position="469"/>
    </location>
</feature>
<feature type="compositionally biased region" description="Polar residues" evidence="5">
    <location>
        <begin position="372"/>
        <end position="385"/>
    </location>
</feature>
<dbReference type="GO" id="GO:0005506">
    <property type="term" value="F:iron ion binding"/>
    <property type="evidence" value="ECO:0007669"/>
    <property type="project" value="InterPro"/>
</dbReference>
<dbReference type="Pfam" id="PF04116">
    <property type="entry name" value="FA_hydroxylase"/>
    <property type="match status" value="1"/>
</dbReference>
<proteinExistence type="predicted"/>
<evidence type="ECO:0000313" key="9">
    <source>
        <dbReference type="Proteomes" id="UP001138500"/>
    </source>
</evidence>
<feature type="compositionally biased region" description="Low complexity" evidence="5">
    <location>
        <begin position="386"/>
        <end position="403"/>
    </location>
</feature>
<evidence type="ECO:0000256" key="5">
    <source>
        <dbReference type="SAM" id="MobiDB-lite"/>
    </source>
</evidence>
<dbReference type="InterPro" id="IPR006694">
    <property type="entry name" value="Fatty_acid_hydroxylase"/>
</dbReference>
<dbReference type="GO" id="GO:0008610">
    <property type="term" value="P:lipid biosynthetic process"/>
    <property type="evidence" value="ECO:0007669"/>
    <property type="project" value="InterPro"/>
</dbReference>
<sequence length="510" mass="56214">MANAPMPPTYDLPPLPSYTLHPQPPLLSWCPDAYLALALPVIAYWAVSMIFHLIDEWDLFPQYRLHTPAEVLKRNHVSRWDVFRDVIIQQVIQTVVGLALTYTEAEAVTGKEQYDVAVWAQRVRLAQRAIPAVLGLAGVDAVGLAKSMGSEHAMLAGALAGGVYPELTQSVMLSGHPTAAPAFAHWELMAAKAIYHIAIPALQFVLAICIVDTWQYFLHRAMHMNKWLYTTFHSRHHRLYVPYAYGALYNHPFEGFLLDTLGTGIAYLISGMTVRQSMWFFTMSTIKTVDDHCGYSFPWDPLQHLTSNNAGYHDVHHQSWGIKTNFSQPFFTFWDGFLGTKWTGGDVSARYERAKLAAQKKVDAEQAAITASQADESLKSNTQPYTSETTDASSTARAASSIAEPHAPPGKKATQKALGSRQQILDDRPTGGISVLAEESAEELREQHRLHRLTSPPSSSSSSSSQSLRRSPRKRTTSSGLKGLADRVGESLAGKSPGVLGVENCGGRRS</sequence>
<keyword evidence="4 6" id="KW-0472">Membrane</keyword>
<keyword evidence="3 6" id="KW-1133">Transmembrane helix</keyword>
<evidence type="ECO:0000256" key="4">
    <source>
        <dbReference type="ARBA" id="ARBA00023136"/>
    </source>
</evidence>
<feature type="transmembrane region" description="Helical" evidence="6">
    <location>
        <begin position="33"/>
        <end position="54"/>
    </location>
</feature>
<reference evidence="8 9" key="2">
    <citation type="journal article" date="2021" name="Curr. Genet.">
        <title>Genetic response to nitrogen starvation in the aggressive Eucalyptus foliar pathogen Teratosphaeria destructans.</title>
        <authorList>
            <person name="Havenga M."/>
            <person name="Wingfield B.D."/>
            <person name="Wingfield M.J."/>
            <person name="Dreyer L.L."/>
            <person name="Roets F."/>
            <person name="Aylward J."/>
        </authorList>
    </citation>
    <scope>NUCLEOTIDE SEQUENCE [LARGE SCALE GENOMIC DNA]</scope>
    <source>
        <strain evidence="8">CMW44962</strain>
    </source>
</reference>
<dbReference type="GO" id="GO:0016020">
    <property type="term" value="C:membrane"/>
    <property type="evidence" value="ECO:0007669"/>
    <property type="project" value="UniProtKB-SubCell"/>
</dbReference>
<evidence type="ECO:0000259" key="7">
    <source>
        <dbReference type="Pfam" id="PF04116"/>
    </source>
</evidence>
<dbReference type="PANTHER" id="PTHR11863">
    <property type="entry name" value="STEROL DESATURASE"/>
    <property type="match status" value="1"/>
</dbReference>
<gene>
    <name evidence="8" type="ORF">Tdes44962_MAKER04856</name>
</gene>
<evidence type="ECO:0000313" key="8">
    <source>
        <dbReference type="EMBL" id="KAH9821959.1"/>
    </source>
</evidence>
<feature type="domain" description="Fatty acid hydroxylase" evidence="7">
    <location>
        <begin position="204"/>
        <end position="340"/>
    </location>
</feature>
<evidence type="ECO:0000256" key="1">
    <source>
        <dbReference type="ARBA" id="ARBA00004370"/>
    </source>
</evidence>
<protein>
    <submittedName>
        <fullName evidence="8">Sterol desaturase family protein</fullName>
    </submittedName>
</protein>
<dbReference type="InterPro" id="IPR050307">
    <property type="entry name" value="Sterol_Desaturase_Related"/>
</dbReference>
<comment type="caution">
    <text evidence="8">The sequence shown here is derived from an EMBL/GenBank/DDBJ whole genome shotgun (WGS) entry which is preliminary data.</text>
</comment>
<dbReference type="Proteomes" id="UP001138500">
    <property type="component" value="Unassembled WGS sequence"/>
</dbReference>
<dbReference type="AlphaFoldDB" id="A0A9W7SL88"/>
<feature type="transmembrane region" description="Helical" evidence="6">
    <location>
        <begin position="193"/>
        <end position="217"/>
    </location>
</feature>
<dbReference type="GO" id="GO:0016491">
    <property type="term" value="F:oxidoreductase activity"/>
    <property type="evidence" value="ECO:0007669"/>
    <property type="project" value="InterPro"/>
</dbReference>